<dbReference type="EMBL" id="JACXAE010000053">
    <property type="protein sequence ID" value="MBD2773382.1"/>
    <property type="molecule type" value="Genomic_DNA"/>
</dbReference>
<dbReference type="RefSeq" id="WP_190829141.1">
    <property type="nucleotide sequence ID" value="NZ_CAWPPI010000053.1"/>
</dbReference>
<sequence length="257" mass="29129">MRSPSALELLNAWEWGLSQHPIQRALKLLAVAFPQTPLKTLAQLSIGQRDAYLLTLRELVFGSQLISLATCPHCSECLELTLNSADIKVGAELSLPETKPQETFTVDIADCQVQFRLPNSLDIAALASQDHIADSQQYLLNRCVLAVHCHSEQQTNDQLPPNLWDAVVQRMAEVDPQADVQFKLVCPVCKHQWQVVFDILSFFWKEIDAWAYRILREVHTLACIYGWGEAEILALSPHRRQFYLQLVAQKHYGASVR</sequence>
<accession>A0A8J6XIH5</accession>
<evidence type="ECO:0000313" key="2">
    <source>
        <dbReference type="Proteomes" id="UP000629098"/>
    </source>
</evidence>
<organism evidence="1 2">
    <name type="scientific">Iningainema tapete BLCC-T55</name>
    <dbReference type="NCBI Taxonomy" id="2748662"/>
    <lineage>
        <taxon>Bacteria</taxon>
        <taxon>Bacillati</taxon>
        <taxon>Cyanobacteriota</taxon>
        <taxon>Cyanophyceae</taxon>
        <taxon>Nostocales</taxon>
        <taxon>Scytonemataceae</taxon>
        <taxon>Iningainema tapete</taxon>
    </lineage>
</organism>
<keyword evidence="2" id="KW-1185">Reference proteome</keyword>
<protein>
    <submittedName>
        <fullName evidence="1">Phage baseplate protein</fullName>
    </submittedName>
</protein>
<gene>
    <name evidence="1" type="ORF">ICL16_15200</name>
</gene>
<dbReference type="AlphaFoldDB" id="A0A8J6XIH5"/>
<dbReference type="Pfam" id="PF12322">
    <property type="entry name" value="T4_baseplate"/>
    <property type="match status" value="1"/>
</dbReference>
<name>A0A8J6XIH5_9CYAN</name>
<proteinExistence type="predicted"/>
<evidence type="ECO:0000313" key="1">
    <source>
        <dbReference type="EMBL" id="MBD2773382.1"/>
    </source>
</evidence>
<dbReference type="InterPro" id="IPR024364">
    <property type="entry name" value="Baseplate_phage_T4-like"/>
</dbReference>
<comment type="caution">
    <text evidence="1">The sequence shown here is derived from an EMBL/GenBank/DDBJ whole genome shotgun (WGS) entry which is preliminary data.</text>
</comment>
<reference evidence="1" key="1">
    <citation type="submission" date="2020-09" db="EMBL/GenBank/DDBJ databases">
        <title>Iningainema tapete sp. nov. (Scytonemataceae, Cyanobacteria) from greenhouses in central Florida (USA) produces two types of nodularin with biosynthetic potential for microcystin-LR and anabaenopeptins.</title>
        <authorList>
            <person name="Berthold D.E."/>
            <person name="Lefler F.W."/>
            <person name="Huang I.-S."/>
            <person name="Abdulla H."/>
            <person name="Zimba P.V."/>
            <person name="Laughinghouse H.D. IV."/>
        </authorList>
    </citation>
    <scope>NUCLEOTIDE SEQUENCE</scope>
    <source>
        <strain evidence="1">BLCCT55</strain>
    </source>
</reference>
<dbReference type="Proteomes" id="UP000629098">
    <property type="component" value="Unassembled WGS sequence"/>
</dbReference>